<dbReference type="AlphaFoldDB" id="A0A316UI74"/>
<evidence type="ECO:0000256" key="10">
    <source>
        <dbReference type="ARBA" id="ARBA00022842"/>
    </source>
</evidence>
<dbReference type="PANTHER" id="PTHR11525">
    <property type="entry name" value="FARNESYL-PYROPHOSPHATE SYNTHETASE"/>
    <property type="match status" value="1"/>
</dbReference>
<keyword evidence="11" id="KW-0443">Lipid metabolism</keyword>
<comment type="pathway">
    <text evidence="3">Isoprenoid biosynthesis; farnesyl diphosphate biosynthesis; farnesyl diphosphate from geranyl diphosphate and isopentenyl diphosphate: step 1/1.</text>
</comment>
<dbReference type="GO" id="GO:0046872">
    <property type="term" value="F:metal ion binding"/>
    <property type="evidence" value="ECO:0007669"/>
    <property type="project" value="UniProtKB-KW"/>
</dbReference>
<dbReference type="GO" id="GO:0004337">
    <property type="term" value="F:(2E,6E)-farnesyl diphosphate synthase activity"/>
    <property type="evidence" value="ECO:0007669"/>
    <property type="project" value="UniProtKB-EC"/>
</dbReference>
<keyword evidence="7" id="KW-0444">Lipid biosynthesis</keyword>
<evidence type="ECO:0000256" key="12">
    <source>
        <dbReference type="ARBA" id="ARBA00032380"/>
    </source>
</evidence>
<dbReference type="GO" id="GO:0004161">
    <property type="term" value="F:dimethylallyltranstransferase activity"/>
    <property type="evidence" value="ECO:0007669"/>
    <property type="project" value="UniProtKB-EC"/>
</dbReference>
<accession>A0A316UI74</accession>
<dbReference type="PROSITE" id="PS00444">
    <property type="entry name" value="POLYPRENYL_SYNTHASE_2"/>
    <property type="match status" value="1"/>
</dbReference>
<dbReference type="Gene3D" id="1.10.600.10">
    <property type="entry name" value="Farnesyl Diphosphate Synthase"/>
    <property type="match status" value="1"/>
</dbReference>
<keyword evidence="9" id="KW-0479">Metal-binding</keyword>
<dbReference type="Proteomes" id="UP000245942">
    <property type="component" value="Unassembled WGS sequence"/>
</dbReference>
<evidence type="ECO:0000256" key="4">
    <source>
        <dbReference type="ARBA" id="ARBA00006706"/>
    </source>
</evidence>
<dbReference type="SUPFAM" id="SSF48576">
    <property type="entry name" value="Terpenoid synthases"/>
    <property type="match status" value="1"/>
</dbReference>
<evidence type="ECO:0000256" key="9">
    <source>
        <dbReference type="ARBA" id="ARBA00022723"/>
    </source>
</evidence>
<dbReference type="GeneID" id="37013032"/>
<comment type="pathway">
    <text evidence="2">Isoprenoid biosynthesis; geranyl diphosphate biosynthesis; geranyl diphosphate from dimethylallyl diphosphate and isopentenyl diphosphate: step 1/1.</text>
</comment>
<gene>
    <name evidence="17" type="ORF">BCV69DRAFT_279566</name>
</gene>
<evidence type="ECO:0000256" key="13">
    <source>
        <dbReference type="ARBA" id="ARBA00032424"/>
    </source>
</evidence>
<dbReference type="PANTHER" id="PTHR11525:SF0">
    <property type="entry name" value="FARNESYL PYROPHOSPHATE SYNTHASE"/>
    <property type="match status" value="1"/>
</dbReference>
<dbReference type="GO" id="GO:0005737">
    <property type="term" value="C:cytoplasm"/>
    <property type="evidence" value="ECO:0007669"/>
    <property type="project" value="TreeGrafter"/>
</dbReference>
<evidence type="ECO:0000256" key="15">
    <source>
        <dbReference type="ARBA" id="ARBA00032873"/>
    </source>
</evidence>
<evidence type="ECO:0000256" key="14">
    <source>
        <dbReference type="ARBA" id="ARBA00032448"/>
    </source>
</evidence>
<dbReference type="GO" id="GO:0045337">
    <property type="term" value="P:farnesyl diphosphate biosynthetic process"/>
    <property type="evidence" value="ECO:0007669"/>
    <property type="project" value="TreeGrafter"/>
</dbReference>
<dbReference type="Pfam" id="PF00348">
    <property type="entry name" value="polyprenyl_synt"/>
    <property type="match status" value="1"/>
</dbReference>
<dbReference type="PROSITE" id="PS00723">
    <property type="entry name" value="POLYPRENYL_SYNTHASE_1"/>
    <property type="match status" value="1"/>
</dbReference>
<dbReference type="EC" id="2.5.1.1" evidence="6"/>
<dbReference type="InterPro" id="IPR000092">
    <property type="entry name" value="Polyprenyl_synt"/>
</dbReference>
<evidence type="ECO:0000256" key="2">
    <source>
        <dbReference type="ARBA" id="ARBA00004932"/>
    </source>
</evidence>
<evidence type="ECO:0000256" key="3">
    <source>
        <dbReference type="ARBA" id="ARBA00005035"/>
    </source>
</evidence>
<dbReference type="SFLD" id="SFLDS00005">
    <property type="entry name" value="Isoprenoid_Synthase_Type_I"/>
    <property type="match status" value="1"/>
</dbReference>
<evidence type="ECO:0000256" key="7">
    <source>
        <dbReference type="ARBA" id="ARBA00022516"/>
    </source>
</evidence>
<dbReference type="OrthoDB" id="10257492at2759"/>
<comment type="cofactor">
    <cofactor evidence="1">
        <name>Mg(2+)</name>
        <dbReference type="ChEBI" id="CHEBI:18420"/>
    </cofactor>
</comment>
<name>A0A316UI74_9BASI</name>
<comment type="similarity">
    <text evidence="4 16">Belongs to the FPP/GGPP synthase family.</text>
</comment>
<dbReference type="FunFam" id="1.10.600.10:FF:000006">
    <property type="entry name" value="Farnesyl pyrophosphate synthase"/>
    <property type="match status" value="1"/>
</dbReference>
<organism evidence="17 18">
    <name type="scientific">Pseudomicrostroma glucosiphilum</name>
    <dbReference type="NCBI Taxonomy" id="1684307"/>
    <lineage>
        <taxon>Eukaryota</taxon>
        <taxon>Fungi</taxon>
        <taxon>Dikarya</taxon>
        <taxon>Basidiomycota</taxon>
        <taxon>Ustilaginomycotina</taxon>
        <taxon>Exobasidiomycetes</taxon>
        <taxon>Microstromatales</taxon>
        <taxon>Microstromatales incertae sedis</taxon>
        <taxon>Pseudomicrostroma</taxon>
    </lineage>
</organism>
<evidence type="ECO:0000256" key="8">
    <source>
        <dbReference type="ARBA" id="ARBA00022679"/>
    </source>
</evidence>
<dbReference type="EMBL" id="KZ819321">
    <property type="protein sequence ID" value="PWN23633.1"/>
    <property type="molecule type" value="Genomic_DNA"/>
</dbReference>
<keyword evidence="18" id="KW-1185">Reference proteome</keyword>
<dbReference type="EC" id="2.5.1.10" evidence="5"/>
<keyword evidence="10" id="KW-0460">Magnesium</keyword>
<evidence type="ECO:0000256" key="6">
    <source>
        <dbReference type="ARBA" id="ARBA00012833"/>
    </source>
</evidence>
<evidence type="ECO:0000313" key="17">
    <source>
        <dbReference type="EMBL" id="PWN23633.1"/>
    </source>
</evidence>
<proteinExistence type="inferred from homology"/>
<evidence type="ECO:0000256" key="11">
    <source>
        <dbReference type="ARBA" id="ARBA00023098"/>
    </source>
</evidence>
<reference evidence="17 18" key="1">
    <citation type="journal article" date="2018" name="Mol. Biol. Evol.">
        <title>Broad Genomic Sampling Reveals a Smut Pathogenic Ancestry of the Fungal Clade Ustilaginomycotina.</title>
        <authorList>
            <person name="Kijpornyongpan T."/>
            <person name="Mondo S.J."/>
            <person name="Barry K."/>
            <person name="Sandor L."/>
            <person name="Lee J."/>
            <person name="Lipzen A."/>
            <person name="Pangilinan J."/>
            <person name="LaButti K."/>
            <person name="Hainaut M."/>
            <person name="Henrissat B."/>
            <person name="Grigoriev I.V."/>
            <person name="Spatafora J.W."/>
            <person name="Aime M.C."/>
        </authorList>
    </citation>
    <scope>NUCLEOTIDE SEQUENCE [LARGE SCALE GENOMIC DNA]</scope>
    <source>
        <strain evidence="17 18">MCA 4718</strain>
    </source>
</reference>
<evidence type="ECO:0000256" key="16">
    <source>
        <dbReference type="RuleBase" id="RU004466"/>
    </source>
</evidence>
<dbReference type="InterPro" id="IPR039702">
    <property type="entry name" value="FPS1-like"/>
</dbReference>
<keyword evidence="8 16" id="KW-0808">Transferase</keyword>
<dbReference type="RefSeq" id="XP_025350793.1">
    <property type="nucleotide sequence ID" value="XM_025491298.1"/>
</dbReference>
<protein>
    <recommendedName>
        <fullName evidence="15">(2E,6E)-farnesyl diphosphate synthase</fullName>
        <ecNumber evidence="6">2.5.1.1</ecNumber>
        <ecNumber evidence="5">2.5.1.10</ecNumber>
    </recommendedName>
    <alternativeName>
        <fullName evidence="14">Dimethylallyltranstransferase</fullName>
    </alternativeName>
    <alternativeName>
        <fullName evidence="13">Farnesyl diphosphate synthase</fullName>
    </alternativeName>
    <alternativeName>
        <fullName evidence="12">Geranyltranstransferase</fullName>
    </alternativeName>
</protein>
<sequence length="374" mass="42527">MASSQNPTAGLAEKAATKLAARKRFEAVFPLLVEELIEYLASEGMPREAQEWYRRNLDYNTPGGKLNRGLSVVDTVDILLCTEPGSGGKRTRELTEPEYLKAAILGWCIELLQAYFLVADDMMDRSITRRGQPCWYKVEGVAEIAINDAFMLEAAIYYLLKKHFRSEPYYGLLLELFHDVTFQTELGQLIDLITADENHVDLSKFSLEKHHLIVLYKTAFYSFYLPVALAMRMVGITDESLYKQASAILLPLGEYFQVQDDYLDAFGKPEVIGKIGTDIQDNKCSWPVNVVLLHANAEQRKALDQHYGRKNAESEQIVKDIYVAPNVNIPGKFEAYEKESYQMLTGLIDQVDESKGLKKEVFTSFLNKVYKRTV</sequence>
<dbReference type="InterPro" id="IPR008949">
    <property type="entry name" value="Isoprenoid_synthase_dom_sf"/>
</dbReference>
<dbReference type="SFLD" id="SFLDG01017">
    <property type="entry name" value="Polyprenyl_Transferase_Like"/>
    <property type="match status" value="1"/>
</dbReference>
<evidence type="ECO:0000256" key="5">
    <source>
        <dbReference type="ARBA" id="ARBA00012439"/>
    </source>
</evidence>
<dbReference type="CDD" id="cd00685">
    <property type="entry name" value="Trans_IPPS_HT"/>
    <property type="match status" value="1"/>
</dbReference>
<evidence type="ECO:0000313" key="18">
    <source>
        <dbReference type="Proteomes" id="UP000245942"/>
    </source>
</evidence>
<dbReference type="InterPro" id="IPR033749">
    <property type="entry name" value="Polyprenyl_synt_CS"/>
</dbReference>
<dbReference type="STRING" id="1684307.A0A316UI74"/>
<evidence type="ECO:0000256" key="1">
    <source>
        <dbReference type="ARBA" id="ARBA00001946"/>
    </source>
</evidence>